<name>A0ABN5M421_9RHOB</name>
<proteinExistence type="predicted"/>
<protein>
    <submittedName>
        <fullName evidence="1">Uncharacterized protein</fullName>
    </submittedName>
</protein>
<sequence>MADCELLAFGIEFVDQLADNLDAATVIVEFSRQTGFGFVRHWFDIAETGFGFVHDDTSERSCFRRRSALAPEPISGVGMANGP</sequence>
<evidence type="ECO:0000313" key="2">
    <source>
        <dbReference type="Proteomes" id="UP000249922"/>
    </source>
</evidence>
<reference evidence="1 2" key="1">
    <citation type="submission" date="2018-06" db="EMBL/GenBank/DDBJ databases">
        <title>Complete genome sequence of Paracoccus mutanolyticus strain RSP-02 isolated from cellulosic waste.</title>
        <authorList>
            <person name="Amrutha R.N."/>
            <person name="Shrivastav A."/>
            <person name="Buddana S.K."/>
            <person name="Deshpande U."/>
            <person name="Prakasham R.S."/>
        </authorList>
    </citation>
    <scope>NUCLEOTIDE SEQUENCE [LARGE SCALE GENOMIC DNA]</scope>
    <source>
        <strain evidence="1 2">RSP-02</strain>
    </source>
</reference>
<gene>
    <name evidence="1" type="ORF">DPM13_03565</name>
</gene>
<dbReference type="Proteomes" id="UP000249922">
    <property type="component" value="Chromosome"/>
</dbReference>
<organism evidence="1 2">
    <name type="scientific">Paracoccus mutanolyticus</name>
    <dbReference type="NCBI Taxonomy" id="1499308"/>
    <lineage>
        <taxon>Bacteria</taxon>
        <taxon>Pseudomonadati</taxon>
        <taxon>Pseudomonadota</taxon>
        <taxon>Alphaproteobacteria</taxon>
        <taxon>Rhodobacterales</taxon>
        <taxon>Paracoccaceae</taxon>
        <taxon>Paracoccus</taxon>
    </lineage>
</organism>
<dbReference type="EMBL" id="CP030239">
    <property type="protein sequence ID" value="AWX92607.1"/>
    <property type="molecule type" value="Genomic_DNA"/>
</dbReference>
<accession>A0ABN5M421</accession>
<evidence type="ECO:0000313" key="1">
    <source>
        <dbReference type="EMBL" id="AWX92607.1"/>
    </source>
</evidence>
<keyword evidence="2" id="KW-1185">Reference proteome</keyword>